<accession>A0A7W8HDB5</accession>
<evidence type="ECO:0008006" key="3">
    <source>
        <dbReference type="Google" id="ProtNLM"/>
    </source>
</evidence>
<dbReference type="Gene3D" id="2.30.110.10">
    <property type="entry name" value="Electron Transport, Fmn-binding Protein, Chain A"/>
    <property type="match status" value="1"/>
</dbReference>
<comment type="caution">
    <text evidence="1">The sequence shown here is derived from an EMBL/GenBank/DDBJ whole genome shotgun (WGS) entry which is preliminary data.</text>
</comment>
<dbReference type="SUPFAM" id="SSF50475">
    <property type="entry name" value="FMN-binding split barrel"/>
    <property type="match status" value="1"/>
</dbReference>
<gene>
    <name evidence="1" type="ORF">HNP82_002733</name>
</gene>
<dbReference type="InterPro" id="IPR012349">
    <property type="entry name" value="Split_barrel_FMN-bd"/>
</dbReference>
<dbReference type="PANTHER" id="PTHR34071:SF2">
    <property type="entry name" value="FLAVIN-NUCLEOTIDE-BINDING PROTEIN"/>
    <property type="match status" value="1"/>
</dbReference>
<evidence type="ECO:0000313" key="2">
    <source>
        <dbReference type="Proteomes" id="UP000543642"/>
    </source>
</evidence>
<dbReference type="EMBL" id="JACHFW010000012">
    <property type="protein sequence ID" value="MBB5265587.1"/>
    <property type="molecule type" value="Genomic_DNA"/>
</dbReference>
<dbReference type="RefSeq" id="WP_183775559.1">
    <property type="nucleotide sequence ID" value="NZ_JACHFW010000012.1"/>
</dbReference>
<name>A0A7W8HDB5_9FIRM</name>
<dbReference type="Pfam" id="PF12900">
    <property type="entry name" value="Pyridox_ox_2"/>
    <property type="match status" value="1"/>
</dbReference>
<proteinExistence type="predicted"/>
<organism evidence="1 2">
    <name type="scientific">Catenibacillus scindens</name>
    <dbReference type="NCBI Taxonomy" id="673271"/>
    <lineage>
        <taxon>Bacteria</taxon>
        <taxon>Bacillati</taxon>
        <taxon>Bacillota</taxon>
        <taxon>Clostridia</taxon>
        <taxon>Lachnospirales</taxon>
        <taxon>Lachnospiraceae</taxon>
        <taxon>Catenibacillus</taxon>
    </lineage>
</organism>
<reference evidence="1 2" key="1">
    <citation type="submission" date="2020-08" db="EMBL/GenBank/DDBJ databases">
        <title>Genomic Encyclopedia of Type Strains, Phase IV (KMG-IV): sequencing the most valuable type-strain genomes for metagenomic binning, comparative biology and taxonomic classification.</title>
        <authorList>
            <person name="Goeker M."/>
        </authorList>
    </citation>
    <scope>NUCLEOTIDE SEQUENCE [LARGE SCALE GENOMIC DNA]</scope>
    <source>
        <strain evidence="1 2">DSM 106146</strain>
    </source>
</reference>
<keyword evidence="2" id="KW-1185">Reference proteome</keyword>
<dbReference type="PANTHER" id="PTHR34071">
    <property type="entry name" value="5-NITROIMIDAZOLE ANTIBIOTICS RESISTANCE PROTEIN, NIMA-FAMILY-RELATED PROTEIN-RELATED"/>
    <property type="match status" value="1"/>
</dbReference>
<dbReference type="Proteomes" id="UP000543642">
    <property type="component" value="Unassembled WGS sequence"/>
</dbReference>
<protein>
    <recommendedName>
        <fullName evidence="3">5-nitroimidazole antibiotic resistance protein</fullName>
    </recommendedName>
</protein>
<evidence type="ECO:0000313" key="1">
    <source>
        <dbReference type="EMBL" id="MBB5265587.1"/>
    </source>
</evidence>
<sequence length="158" mass="18064">MFREMRRKRQLLTEGETLDILLKGTSGVLSLLGDDGYPYGVPLSYVYHENKIYFHGAKSGHKLDAVRNCDKASFCVIAQDQVHPETFTTHYKSVIAFGKIHVVEDSAERRASIEILGRKYSPGLEEKMEQEIEKDDKILNMFVLEIEHMTGKQCIELV</sequence>
<dbReference type="InterPro" id="IPR024747">
    <property type="entry name" value="Pyridox_Oxase-rel"/>
</dbReference>
<dbReference type="AlphaFoldDB" id="A0A7W8HDB5"/>